<dbReference type="EMBL" id="NVUK01000006">
    <property type="protein sequence ID" value="PCI78387.1"/>
    <property type="molecule type" value="Genomic_DNA"/>
</dbReference>
<evidence type="ECO:0000256" key="4">
    <source>
        <dbReference type="HAMAP-Rule" id="MF_01369"/>
    </source>
</evidence>
<dbReference type="Proteomes" id="UP000218775">
    <property type="component" value="Unassembled WGS sequence"/>
</dbReference>
<evidence type="ECO:0000256" key="3">
    <source>
        <dbReference type="ARBA" id="ARBA00023274"/>
    </source>
</evidence>
<evidence type="ECO:0000313" key="5">
    <source>
        <dbReference type="EMBL" id="PCI78387.1"/>
    </source>
</evidence>
<keyword evidence="4" id="KW-0694">RNA-binding</keyword>
<dbReference type="SUPFAM" id="SSF54189">
    <property type="entry name" value="Ribosomal proteins S24e, L23 and L15e"/>
    <property type="match status" value="1"/>
</dbReference>
<dbReference type="InterPro" id="IPR012678">
    <property type="entry name" value="Ribosomal_uL23/eL15/eS24_sf"/>
</dbReference>
<accession>A0A2A4X8K9</accession>
<keyword evidence="4" id="KW-0699">rRNA-binding</keyword>
<dbReference type="Gene3D" id="3.30.70.330">
    <property type="match status" value="1"/>
</dbReference>
<evidence type="ECO:0000256" key="2">
    <source>
        <dbReference type="ARBA" id="ARBA00022980"/>
    </source>
</evidence>
<dbReference type="GO" id="GO:0006412">
    <property type="term" value="P:translation"/>
    <property type="evidence" value="ECO:0007669"/>
    <property type="project" value="UniProtKB-UniRule"/>
</dbReference>
<dbReference type="AlphaFoldDB" id="A0A2A4X8K9"/>
<comment type="similarity">
    <text evidence="1 4">Belongs to the universal ribosomal protein uL23 family.</text>
</comment>
<sequence>MTASKGKSAFKTIKSRYLTEKTALMDSLKDLDSNPCLRKFDQSKIVFLVDINATKKEIALAVESIYADKKISVTKVNTINVKAKKRRVRRCVGFGPRKKKAIVTLAAGDRIDEAV</sequence>
<dbReference type="GO" id="GO:0005840">
    <property type="term" value="C:ribosome"/>
    <property type="evidence" value="ECO:0007669"/>
    <property type="project" value="UniProtKB-KW"/>
</dbReference>
<comment type="subunit">
    <text evidence="4">Part of the 50S ribosomal subunit. Contacts protein L29, and trigger factor when it is bound to the ribosome.</text>
</comment>
<evidence type="ECO:0000313" key="6">
    <source>
        <dbReference type="Proteomes" id="UP000218775"/>
    </source>
</evidence>
<protein>
    <recommendedName>
        <fullName evidence="4">Large ribosomal subunit protein uL23</fullName>
    </recommendedName>
</protein>
<dbReference type="HAMAP" id="MF_01369_B">
    <property type="entry name" value="Ribosomal_uL23_B"/>
    <property type="match status" value="1"/>
</dbReference>
<comment type="function">
    <text evidence="4">One of the early assembly proteins it binds 23S rRNA. One of the proteins that surrounds the polypeptide exit tunnel on the outside of the ribosome. Forms the main docking site for trigger factor binding to the ribosome.</text>
</comment>
<comment type="caution">
    <text evidence="5">The sequence shown here is derived from an EMBL/GenBank/DDBJ whole genome shotgun (WGS) entry which is preliminary data.</text>
</comment>
<reference evidence="6" key="1">
    <citation type="submission" date="2017-08" db="EMBL/GenBank/DDBJ databases">
        <title>A dynamic microbial community with high functional redundancy inhabits the cold, oxic subseafloor aquifer.</title>
        <authorList>
            <person name="Tully B.J."/>
            <person name="Wheat C.G."/>
            <person name="Glazer B.T."/>
            <person name="Huber J.A."/>
        </authorList>
    </citation>
    <scope>NUCLEOTIDE SEQUENCE [LARGE SCALE GENOMIC DNA]</scope>
</reference>
<dbReference type="GO" id="GO:0019843">
    <property type="term" value="F:rRNA binding"/>
    <property type="evidence" value="ECO:0007669"/>
    <property type="project" value="UniProtKB-UniRule"/>
</dbReference>
<proteinExistence type="inferred from homology"/>
<organism evidence="5 6">
    <name type="scientific">Aerophobetes bacterium</name>
    <dbReference type="NCBI Taxonomy" id="2030807"/>
    <lineage>
        <taxon>Bacteria</taxon>
        <taxon>Candidatus Aerophobota</taxon>
    </lineage>
</organism>
<dbReference type="GO" id="GO:0003735">
    <property type="term" value="F:structural constituent of ribosome"/>
    <property type="evidence" value="ECO:0007669"/>
    <property type="project" value="InterPro"/>
</dbReference>
<dbReference type="InterPro" id="IPR013025">
    <property type="entry name" value="Ribosomal_uL23-like"/>
</dbReference>
<gene>
    <name evidence="4 5" type="primary">rplW</name>
    <name evidence="5" type="ORF">COB21_00705</name>
</gene>
<keyword evidence="2 4" id="KW-0689">Ribosomal protein</keyword>
<evidence type="ECO:0000256" key="1">
    <source>
        <dbReference type="ARBA" id="ARBA00006700"/>
    </source>
</evidence>
<dbReference type="Pfam" id="PF00276">
    <property type="entry name" value="Ribosomal_L23"/>
    <property type="match status" value="1"/>
</dbReference>
<dbReference type="InterPro" id="IPR012677">
    <property type="entry name" value="Nucleotide-bd_a/b_plait_sf"/>
</dbReference>
<dbReference type="GO" id="GO:1990904">
    <property type="term" value="C:ribonucleoprotein complex"/>
    <property type="evidence" value="ECO:0007669"/>
    <property type="project" value="UniProtKB-KW"/>
</dbReference>
<keyword evidence="3 4" id="KW-0687">Ribonucleoprotein</keyword>
<name>A0A2A4X8K9_UNCAE</name>